<evidence type="ECO:0000256" key="1">
    <source>
        <dbReference type="SAM" id="Coils"/>
    </source>
</evidence>
<dbReference type="EMBL" id="MDSU01000018">
    <property type="protein sequence ID" value="OSS42403.1"/>
    <property type="molecule type" value="Genomic_DNA"/>
</dbReference>
<protein>
    <recommendedName>
        <fullName evidence="2">Methyltransferase type 11 domain-containing protein</fullName>
    </recommendedName>
</protein>
<dbReference type="SUPFAM" id="SSF53335">
    <property type="entry name" value="S-adenosyl-L-methionine-dependent methyltransferases"/>
    <property type="match status" value="1"/>
</dbReference>
<dbReference type="SUPFAM" id="SSF57997">
    <property type="entry name" value="Tropomyosin"/>
    <property type="match status" value="1"/>
</dbReference>
<dbReference type="STRING" id="1562698.DESAMIL20_1956"/>
<dbReference type="OrthoDB" id="9781225at2"/>
<dbReference type="CDD" id="cd02440">
    <property type="entry name" value="AdoMet_MTases"/>
    <property type="match status" value="1"/>
</dbReference>
<comment type="caution">
    <text evidence="3">The sequence shown here is derived from an EMBL/GenBank/DDBJ whole genome shotgun (WGS) entry which is preliminary data.</text>
</comment>
<name>A0A1X4XY03_9BACT</name>
<dbReference type="InterPro" id="IPR029063">
    <property type="entry name" value="SAM-dependent_MTases_sf"/>
</dbReference>
<dbReference type="Gene3D" id="3.40.50.150">
    <property type="entry name" value="Vaccinia Virus protein VP39"/>
    <property type="match status" value="1"/>
</dbReference>
<dbReference type="PANTHER" id="PTHR43591">
    <property type="entry name" value="METHYLTRANSFERASE"/>
    <property type="match status" value="1"/>
</dbReference>
<feature type="coiled-coil region" evidence="1">
    <location>
        <begin position="250"/>
        <end position="340"/>
    </location>
</feature>
<dbReference type="RefSeq" id="WP_086034656.1">
    <property type="nucleotide sequence ID" value="NZ_MDSU01000018.1"/>
</dbReference>
<organism evidence="3 4">
    <name type="scientific">Desulfurella amilsii</name>
    <dbReference type="NCBI Taxonomy" id="1562698"/>
    <lineage>
        <taxon>Bacteria</taxon>
        <taxon>Pseudomonadati</taxon>
        <taxon>Campylobacterota</taxon>
        <taxon>Desulfurellia</taxon>
        <taxon>Desulfurellales</taxon>
        <taxon>Desulfurellaceae</taxon>
        <taxon>Desulfurella</taxon>
    </lineage>
</organism>
<keyword evidence="1" id="KW-0175">Coiled coil</keyword>
<gene>
    <name evidence="3" type="ORF">DESAMIL20_1956</name>
</gene>
<sequence length="476" mass="54836">MQDNFYRAFEDKHRGSREVIKERLTVYLPFIEPFKNIYSTEELKVLDLGCGRGEWIELVSENAFIGLGVDIDDGMLQACKILNLNVIHSDALEFLQKSQDESFVAVSGFHIAEHLPFDMLQNLVKEALRVLKPGGLLILETPNPENIMVATTNFWLDPTHIRPLPPLLLLFLTEYYGFAKSKILRLQEDKNIRNPEFASLLQVLYSSSPDYAIIAQKHANSEITALFDEVFSKEYGVTLENLSEKFQNRILNIENKSIESENRITEAESKIVEAFTLLEKFQNRILNIENKSIESENRITEAESKIVEAFTLLEKFQNRILNIENKSIESENRITEAESKIVEAFTLYNSLLNSKPWKITYPLRLLGRFARWFKTGAIAWITFTPESRPRLVTRKTITKTKEYLNKKPKLKSFVKLCLKPFPGLQDRPKKAEDVNNGASFYDENLTEIENPDLGPTARKIYNDLKNAIEEEKNKCA</sequence>
<dbReference type="Pfam" id="PF08241">
    <property type="entry name" value="Methyltransf_11"/>
    <property type="match status" value="1"/>
</dbReference>
<dbReference type="AlphaFoldDB" id="A0A1X4XY03"/>
<dbReference type="InterPro" id="IPR013216">
    <property type="entry name" value="Methyltransf_11"/>
</dbReference>
<dbReference type="Proteomes" id="UP000194141">
    <property type="component" value="Unassembled WGS sequence"/>
</dbReference>
<feature type="domain" description="Methyltransferase type 11" evidence="2">
    <location>
        <begin position="46"/>
        <end position="139"/>
    </location>
</feature>
<evidence type="ECO:0000313" key="4">
    <source>
        <dbReference type="Proteomes" id="UP000194141"/>
    </source>
</evidence>
<evidence type="ECO:0000313" key="3">
    <source>
        <dbReference type="EMBL" id="OSS42403.1"/>
    </source>
</evidence>
<proteinExistence type="predicted"/>
<accession>A0A1X4XY03</accession>
<keyword evidence="4" id="KW-1185">Reference proteome</keyword>
<reference evidence="3 4" key="1">
    <citation type="journal article" date="2017" name="Front. Microbiol.">
        <title>Genome Sequence of Desulfurella amilsii Strain TR1 and Comparative Genomics of Desulfurellaceae Family.</title>
        <authorList>
            <person name="Florentino A.P."/>
            <person name="Stams A.J."/>
            <person name="Sanchez-Andrea I."/>
        </authorList>
    </citation>
    <scope>NUCLEOTIDE SEQUENCE [LARGE SCALE GENOMIC DNA]</scope>
    <source>
        <strain evidence="3 4">TR1</strain>
    </source>
</reference>
<evidence type="ECO:0000259" key="2">
    <source>
        <dbReference type="Pfam" id="PF08241"/>
    </source>
</evidence>
<dbReference type="GO" id="GO:0008757">
    <property type="term" value="F:S-adenosylmethionine-dependent methyltransferase activity"/>
    <property type="evidence" value="ECO:0007669"/>
    <property type="project" value="InterPro"/>
</dbReference>